<accession>A0A1V9A6S0</accession>
<dbReference type="EMBL" id="MWIH01000005">
    <property type="protein sequence ID" value="OQO92748.1"/>
    <property type="molecule type" value="Genomic_DNA"/>
</dbReference>
<feature type="compositionally biased region" description="Basic and acidic residues" evidence="1">
    <location>
        <begin position="115"/>
        <end position="130"/>
    </location>
</feature>
<comment type="caution">
    <text evidence="3">The sequence shown here is derived from an EMBL/GenBank/DDBJ whole genome shotgun (WGS) entry which is preliminary data.</text>
</comment>
<dbReference type="AlphaFoldDB" id="A0A1V9A6S0"/>
<feature type="domain" description="LytR/CpsA/Psr regulator C-terminal" evidence="2">
    <location>
        <begin position="137"/>
        <end position="226"/>
    </location>
</feature>
<keyword evidence="4" id="KW-1185">Reference proteome</keyword>
<dbReference type="STRING" id="1962155.B1813_11380"/>
<dbReference type="Gene3D" id="3.30.70.2390">
    <property type="match status" value="1"/>
</dbReference>
<dbReference type="Pfam" id="PF13399">
    <property type="entry name" value="LytR_C"/>
    <property type="match status" value="1"/>
</dbReference>
<dbReference type="InterPro" id="IPR027381">
    <property type="entry name" value="LytR/CpsA/Psr_C"/>
</dbReference>
<feature type="region of interest" description="Disordered" evidence="1">
    <location>
        <begin position="35"/>
        <end position="134"/>
    </location>
</feature>
<feature type="compositionally biased region" description="Acidic residues" evidence="1">
    <location>
        <begin position="92"/>
        <end position="108"/>
    </location>
</feature>
<dbReference type="RefSeq" id="WP_081191762.1">
    <property type="nucleotide sequence ID" value="NZ_MWIH01000005.1"/>
</dbReference>
<dbReference type="Proteomes" id="UP000192591">
    <property type="component" value="Unassembled WGS sequence"/>
</dbReference>
<gene>
    <name evidence="3" type="ORF">B1813_11380</name>
</gene>
<reference evidence="3 4" key="1">
    <citation type="submission" date="2017-02" db="EMBL/GenBank/DDBJ databases">
        <title>Draft genome of Saccharomonospora sp. 154.</title>
        <authorList>
            <person name="Alonso-Carmona G.S."/>
            <person name="De La Haba R."/>
            <person name="Vera-Gargallo B."/>
            <person name="Sandoval-Trujillo A.H."/>
            <person name="Ramirez-Duran N."/>
            <person name="Ventosa A."/>
        </authorList>
    </citation>
    <scope>NUCLEOTIDE SEQUENCE [LARGE SCALE GENOMIC DNA]</scope>
    <source>
        <strain evidence="3 4">LRS4.154</strain>
    </source>
</reference>
<evidence type="ECO:0000313" key="3">
    <source>
        <dbReference type="EMBL" id="OQO92748.1"/>
    </source>
</evidence>
<name>A0A1V9A6S0_SACPI</name>
<evidence type="ECO:0000256" key="1">
    <source>
        <dbReference type="SAM" id="MobiDB-lite"/>
    </source>
</evidence>
<sequence>MSILDGVSRPLRATGLGLLAVAVVAAAVGGVTLVSGGDSGNPDNAAASSSAPPPDEGEDSRPDGEPSSSPQAPSDSSEPGQPDGGDRPGDGGDGDADDPDGDGSDGTDEPGGADGGRDSDPGTGDGRDQPVSDDTGVAVRVYNNSNIGGLAAEASGDLRAEGWDVVETGNYSAGVIPETTVYFRPGTDEESAARSLADSFGMRVEPRFDGIADASPGVIVIVARDYENPHGK</sequence>
<feature type="compositionally biased region" description="Low complexity" evidence="1">
    <location>
        <begin position="66"/>
        <end position="81"/>
    </location>
</feature>
<organism evidence="3 4">
    <name type="scientific">Saccharomonospora piscinae</name>
    <dbReference type="NCBI Taxonomy" id="687388"/>
    <lineage>
        <taxon>Bacteria</taxon>
        <taxon>Bacillati</taxon>
        <taxon>Actinomycetota</taxon>
        <taxon>Actinomycetes</taxon>
        <taxon>Pseudonocardiales</taxon>
        <taxon>Pseudonocardiaceae</taxon>
        <taxon>Saccharomonospora</taxon>
    </lineage>
</organism>
<evidence type="ECO:0000259" key="2">
    <source>
        <dbReference type="Pfam" id="PF13399"/>
    </source>
</evidence>
<protein>
    <recommendedName>
        <fullName evidence="2">LytR/CpsA/Psr regulator C-terminal domain-containing protein</fullName>
    </recommendedName>
</protein>
<proteinExistence type="predicted"/>
<feature type="compositionally biased region" description="Low complexity" evidence="1">
    <location>
        <begin position="35"/>
        <end position="50"/>
    </location>
</feature>
<evidence type="ECO:0000313" key="4">
    <source>
        <dbReference type="Proteomes" id="UP000192591"/>
    </source>
</evidence>